<keyword evidence="2" id="KW-1185">Reference proteome</keyword>
<evidence type="ECO:0008006" key="3">
    <source>
        <dbReference type="Google" id="ProtNLM"/>
    </source>
</evidence>
<dbReference type="InterPro" id="IPR052338">
    <property type="entry name" value="Transposase_5"/>
</dbReference>
<organism evidence="1 2">
    <name type="scientific">Pygocentrus nattereri</name>
    <name type="common">Red-bellied piranha</name>
    <dbReference type="NCBI Taxonomy" id="42514"/>
    <lineage>
        <taxon>Eukaryota</taxon>
        <taxon>Metazoa</taxon>
        <taxon>Chordata</taxon>
        <taxon>Craniata</taxon>
        <taxon>Vertebrata</taxon>
        <taxon>Euteleostomi</taxon>
        <taxon>Actinopterygii</taxon>
        <taxon>Neopterygii</taxon>
        <taxon>Teleostei</taxon>
        <taxon>Ostariophysi</taxon>
        <taxon>Characiformes</taxon>
        <taxon>Characoidei</taxon>
        <taxon>Pygocentrus</taxon>
    </lineage>
</organism>
<sequence length="163" mass="18720">MRLDVRILQCQLKTYRNLWHIKSLNKNDVHGRTPQRKPPLSTQNNAAHLKFAKEHLDVPQHYWQNILWTDETKIELIGRNTQRYVWRKKGTAHQHQNLIPTVKYGGGGIIFWGCFASSGPGRIAVIPSLSRPFAGKLKTVNRTTTQNIEVNHQQNGCGTETFL</sequence>
<evidence type="ECO:0000313" key="1">
    <source>
        <dbReference type="Ensembl" id="ENSPNAP00000065438.1"/>
    </source>
</evidence>
<reference evidence="1" key="3">
    <citation type="submission" date="2025-09" db="UniProtKB">
        <authorList>
            <consortium name="Ensembl"/>
        </authorList>
    </citation>
    <scope>IDENTIFICATION</scope>
</reference>
<dbReference type="Gene3D" id="3.30.420.10">
    <property type="entry name" value="Ribonuclease H-like superfamily/Ribonuclease H"/>
    <property type="match status" value="1"/>
</dbReference>
<reference evidence="1 2" key="1">
    <citation type="submission" date="2020-10" db="EMBL/GenBank/DDBJ databases">
        <title>Pygocentrus nattereri (red-bellied piranha) genome, fPygNat1, primary haplotype.</title>
        <authorList>
            <person name="Myers G."/>
            <person name="Meyer A."/>
            <person name="Karagic N."/>
            <person name="Pippel M."/>
            <person name="Winkler S."/>
            <person name="Tracey A."/>
            <person name="Wood J."/>
            <person name="Formenti G."/>
            <person name="Howe K."/>
            <person name="Fedrigo O."/>
            <person name="Jarvis E.D."/>
        </authorList>
    </citation>
    <scope>NUCLEOTIDE SEQUENCE [LARGE SCALE GENOMIC DNA]</scope>
</reference>
<reference evidence="1" key="2">
    <citation type="submission" date="2025-08" db="UniProtKB">
        <authorList>
            <consortium name="Ensembl"/>
        </authorList>
    </citation>
    <scope>IDENTIFICATION</scope>
</reference>
<evidence type="ECO:0000313" key="2">
    <source>
        <dbReference type="Proteomes" id="UP001501920"/>
    </source>
</evidence>
<dbReference type="GeneTree" id="ENSGT01140000282498"/>
<proteinExistence type="predicted"/>
<dbReference type="AlphaFoldDB" id="A0AAR2KM81"/>
<protein>
    <recommendedName>
        <fullName evidence="3">Transposase Tc1-like domain-containing protein</fullName>
    </recommendedName>
</protein>
<accession>A0AAR2KM81</accession>
<dbReference type="Proteomes" id="UP001501920">
    <property type="component" value="Chromosome 3"/>
</dbReference>
<dbReference type="PANTHER" id="PTHR23022:SF135">
    <property type="entry name" value="SI:DKEY-77F5.3"/>
    <property type="match status" value="1"/>
</dbReference>
<dbReference type="GO" id="GO:0003676">
    <property type="term" value="F:nucleic acid binding"/>
    <property type="evidence" value="ECO:0007669"/>
    <property type="project" value="InterPro"/>
</dbReference>
<dbReference type="InterPro" id="IPR036397">
    <property type="entry name" value="RNaseH_sf"/>
</dbReference>
<dbReference type="Ensembl" id="ENSPNAT00000076562.1">
    <property type="protein sequence ID" value="ENSPNAP00000065438.1"/>
    <property type="gene ID" value="ENSPNAG00000035537.1"/>
</dbReference>
<dbReference type="PANTHER" id="PTHR23022">
    <property type="entry name" value="TRANSPOSABLE ELEMENT-RELATED"/>
    <property type="match status" value="1"/>
</dbReference>
<name>A0AAR2KM81_PYGNA</name>